<protein>
    <submittedName>
        <fullName evidence="2">Uncharacterized protein</fullName>
    </submittedName>
</protein>
<dbReference type="Proteomes" id="UP000746747">
    <property type="component" value="Unassembled WGS sequence"/>
</dbReference>
<accession>A0A8J2Q9F4</accession>
<dbReference type="AlphaFoldDB" id="A0A8J2Q9F4"/>
<proteinExistence type="predicted"/>
<evidence type="ECO:0000256" key="1">
    <source>
        <dbReference type="SAM" id="SignalP"/>
    </source>
</evidence>
<reference evidence="2" key="1">
    <citation type="submission" date="2021-09" db="EMBL/GenBank/DDBJ databases">
        <authorList>
            <consortium name="Pathogen Informatics"/>
        </authorList>
    </citation>
    <scope>NUCLEOTIDE SEQUENCE</scope>
</reference>
<organism evidence="2 3">
    <name type="scientific">Cercopithifilaria johnstoni</name>
    <dbReference type="NCBI Taxonomy" id="2874296"/>
    <lineage>
        <taxon>Eukaryota</taxon>
        <taxon>Metazoa</taxon>
        <taxon>Ecdysozoa</taxon>
        <taxon>Nematoda</taxon>
        <taxon>Chromadorea</taxon>
        <taxon>Rhabditida</taxon>
        <taxon>Spirurina</taxon>
        <taxon>Spiruromorpha</taxon>
        <taxon>Filarioidea</taxon>
        <taxon>Onchocercidae</taxon>
        <taxon>Cercopithifilaria</taxon>
    </lineage>
</organism>
<feature type="chain" id="PRO_5035324420" evidence="1">
    <location>
        <begin position="18"/>
        <end position="208"/>
    </location>
</feature>
<comment type="caution">
    <text evidence="2">The sequence shown here is derived from an EMBL/GenBank/DDBJ whole genome shotgun (WGS) entry which is preliminary data.</text>
</comment>
<evidence type="ECO:0000313" key="3">
    <source>
        <dbReference type="Proteomes" id="UP000746747"/>
    </source>
</evidence>
<keyword evidence="1" id="KW-0732">Signal</keyword>
<dbReference type="EMBL" id="CAKAEH010001112">
    <property type="protein sequence ID" value="CAG9532904.1"/>
    <property type="molecule type" value="Genomic_DNA"/>
</dbReference>
<feature type="signal peptide" evidence="1">
    <location>
        <begin position="1"/>
        <end position="17"/>
    </location>
</feature>
<sequence>MIYRNVLLFTCWTLIYGQPLPAPPGIDVGALTDQARQFIDLYGIAAQLMNFGGSIINSAKNVYDSAGYDASSLSRNSVFGDSVRPWFPGDRTNSKIGNIYGSLPTAEFGDRVYGNDYGSMHPIKRSGIETLLNTFLGPSFLGQTTLPPPMNLANLFKPDYHQSENYHATGGSNIDRLINQLRRSGAQRATPNPESSPNLLQTIFGGKR</sequence>
<dbReference type="OrthoDB" id="5843009at2759"/>
<gene>
    <name evidence="2" type="ORF">CJOHNSTONI_LOCUS3178</name>
</gene>
<name>A0A8J2Q9F4_9BILA</name>
<keyword evidence="3" id="KW-1185">Reference proteome</keyword>
<evidence type="ECO:0000313" key="2">
    <source>
        <dbReference type="EMBL" id="CAG9532904.1"/>
    </source>
</evidence>